<name>A0A5P3MSL8_NEIAN</name>
<sequence>MAARSKSQEALGIRLADMLSRLNNGETLDITTLPDDYGISLRTAQRDISRLLPLLSTTGKRYYRLDQNKHGYLSQDEIQRFCRFASISELFPEADRRFFHEKLTQSITVKGFQYEDISSKRQEFDLITQAIAERRLILFDYTKVSGSDSKSYTIAPYRLVNKNGIWYLIGLDNGKQKTYCFTQVQNLHIQPETFEPDETLLQQITETDSIYHGNHISEIIVKVSPAAAGYFTRRALLPNQETVRRLEDGTLLLASKNINPQEILPIVQYWIPHLSIVSPAELQEKLKQQLAGYLEE</sequence>
<dbReference type="Pfam" id="PF13280">
    <property type="entry name" value="WYL"/>
    <property type="match status" value="1"/>
</dbReference>
<evidence type="ECO:0000313" key="4">
    <source>
        <dbReference type="Proteomes" id="UP000325536"/>
    </source>
</evidence>
<dbReference type="EMBL" id="CP031699">
    <property type="protein sequence ID" value="QEY24603.1"/>
    <property type="molecule type" value="Genomic_DNA"/>
</dbReference>
<dbReference type="RefSeq" id="WP_123794813.1">
    <property type="nucleotide sequence ID" value="NZ_CP031699.1"/>
</dbReference>
<gene>
    <name evidence="3" type="ORF">D0T90_09105</name>
</gene>
<reference evidence="3 4" key="1">
    <citation type="submission" date="2018-08" db="EMBL/GenBank/DDBJ databases">
        <title>Neisseria animalis ATCC 49930 complete genome.</title>
        <authorList>
            <person name="Veseli I.A."/>
            <person name="Mascarenhas dos Santos A.C."/>
            <person name="Buttler R."/>
            <person name="Pombert J.-F."/>
        </authorList>
    </citation>
    <scope>NUCLEOTIDE SEQUENCE [LARGE SCALE GENOMIC DNA]</scope>
    <source>
        <strain evidence="3 4">ATCC 49930</strain>
    </source>
</reference>
<dbReference type="Proteomes" id="UP000325536">
    <property type="component" value="Chromosome"/>
</dbReference>
<dbReference type="InterPro" id="IPR026881">
    <property type="entry name" value="WYL_dom"/>
</dbReference>
<dbReference type="InterPro" id="IPR057727">
    <property type="entry name" value="WCX_dom"/>
</dbReference>
<organism evidence="3 4">
    <name type="scientific">Neisseria animalis</name>
    <dbReference type="NCBI Taxonomy" id="492"/>
    <lineage>
        <taxon>Bacteria</taxon>
        <taxon>Pseudomonadati</taxon>
        <taxon>Pseudomonadota</taxon>
        <taxon>Betaproteobacteria</taxon>
        <taxon>Neisseriales</taxon>
        <taxon>Neisseriaceae</taxon>
        <taxon>Neisseria</taxon>
    </lineage>
</organism>
<keyword evidence="4" id="KW-1185">Reference proteome</keyword>
<dbReference type="AlphaFoldDB" id="A0A5P3MSL8"/>
<feature type="domain" description="WCX" evidence="2">
    <location>
        <begin position="218"/>
        <end position="293"/>
    </location>
</feature>
<proteinExistence type="predicted"/>
<dbReference type="Pfam" id="PF25583">
    <property type="entry name" value="WCX"/>
    <property type="match status" value="1"/>
</dbReference>
<accession>A0A5P3MSL8</accession>
<dbReference type="OrthoDB" id="6521217at2"/>
<dbReference type="KEGG" id="naq:D0T90_09105"/>
<dbReference type="PROSITE" id="PS52050">
    <property type="entry name" value="WYL"/>
    <property type="match status" value="1"/>
</dbReference>
<protein>
    <submittedName>
        <fullName evidence="3">WYL domain-containing protein</fullName>
    </submittedName>
</protein>
<evidence type="ECO:0000259" key="2">
    <source>
        <dbReference type="Pfam" id="PF25583"/>
    </source>
</evidence>
<dbReference type="InterPro" id="IPR051534">
    <property type="entry name" value="CBASS_pafABC_assoc_protein"/>
</dbReference>
<evidence type="ECO:0000259" key="1">
    <source>
        <dbReference type="Pfam" id="PF13280"/>
    </source>
</evidence>
<evidence type="ECO:0000313" key="3">
    <source>
        <dbReference type="EMBL" id="QEY24603.1"/>
    </source>
</evidence>
<feature type="domain" description="WYL" evidence="1">
    <location>
        <begin position="124"/>
        <end position="181"/>
    </location>
</feature>
<dbReference type="PANTHER" id="PTHR34580:SF1">
    <property type="entry name" value="PROTEIN PAFC"/>
    <property type="match status" value="1"/>
</dbReference>
<dbReference type="PANTHER" id="PTHR34580">
    <property type="match status" value="1"/>
</dbReference>